<dbReference type="AlphaFoldDB" id="I2FPB7"/>
<feature type="compositionally biased region" description="Low complexity" evidence="1">
    <location>
        <begin position="65"/>
        <end position="79"/>
    </location>
</feature>
<feature type="compositionally biased region" description="Basic and acidic residues" evidence="1">
    <location>
        <begin position="1028"/>
        <end position="1037"/>
    </location>
</feature>
<sequence>MPHKRLLSSAADACGHHHRQARRSRSIARANVVNPNVAGPSSLPPPSPPPPPIHASRFILPPTVPASSSSTSSPQSFLSPPAPVPQPLSFLYPSSCLDLACSSSSLAARQGTALRFKSSLAPTRAVSVAAQQLAPVHQDNSHHRKHLSNHLEPDFTFLRHHYNPPHPLIHHPPSNALVQQDANSHLEEERISHPSAFDPLTADDTTIIPPTSRPKPSAASVAELASLRQQSSNLRKAIQKGTEIQPATVVKGCRRLVLLFCRIHSRLRARTARAILYETLADGALYLSASGQAISAATVLRHFLVKLGWNPRSISHLELPLLSTTANQFSPSSKVEPSLAAVASNTAASNTAASNTAASNTAASNTAASNAAARLALIAQQVISQLTLAPSPSSARPSRRFDSHEHLDAATSLLSAMHLAHMPRSTLSQTALVRAMIASAHTPLAVETYAAEVRAWWMAHKEARRPRSPIRRQAALVVEMGKPSSQALREITRALQQIEELLSRIQPDLLSQLSDHERQALSAKRIKYADSLIELIRLVRGGRLPLPPTPSAPEITWILSACCRFETKMLLNESSAADATKSKSRSFHAAERQRLLGAAQVIRYYLREYMQSLPDGKTRSAGQLLIGGDPVIRPAIGVAVYNQLIHYALSVLNSPSICKEVFQHMTQTRQPPLEPDAVTFNTILRQATTQRYESLARAVLTTKRSEQSQTHSGPKPSSASTQFQSSAASASVAAIQVEACPFRPMIDQIDTAIAHADSYRLVSLLQYLTASGLFLRRFRHEPGHAGVKEIVMRIYPALNTHSYARRRAPGQHFSDDQQLSSSSADRPLRPKANQASRHAILDPHVLTATLNLAVKAGKTGLALRIWRLIKRTSLQSALRSPSIDVARRPWKVPMEAATLLMQVLANEAARMPIVRHAARTQRMRPARVGARRPSNSIGRSREYARGFNIVASLRPRRYAGRSHNSVGDLGEGLRWRAAQVLAKREYAFLVHHWGLLQKLNRWRRKRLEAWLQSDPSKDSESAPSVRSKQREEEEISDIHEGMKLDSRFFDALLGVLGRRFGMIQRSKSHVSRSEILSQLRRGYKDAAKKAAVGVQASSSQDQAATVASSQDNLASLTPAWSATTPADAEQKHDLDTTTLSTSQLLHLIISRIHWNSRGRSTAHSPDPFLVRILLDMEALTLSIPVGFRWILTHCALHSAGAEGVPELLQNEEARNGARGRKSAFSPWRGPRIKTVGMIARRLNTARFKDGVEEETKSGSTK</sequence>
<comment type="caution">
    <text evidence="2">The sequence shown here is derived from an EMBL/GenBank/DDBJ whole genome shotgun (WGS) entry which is preliminary data.</text>
</comment>
<dbReference type="OMA" id="YAFLVHH"/>
<protein>
    <submittedName>
        <fullName evidence="2">Uncharacterized protein</fullName>
    </submittedName>
</protein>
<dbReference type="Proteomes" id="UP000006174">
    <property type="component" value="Unassembled WGS sequence"/>
</dbReference>
<dbReference type="HOGENOM" id="CLU_264854_0_0_1"/>
<feature type="region of interest" description="Disordered" evidence="1">
    <location>
        <begin position="1013"/>
        <end position="1037"/>
    </location>
</feature>
<dbReference type="EMBL" id="CAGI01000137">
    <property type="protein sequence ID" value="CCF48760.1"/>
    <property type="molecule type" value="Genomic_DNA"/>
</dbReference>
<feature type="compositionally biased region" description="Pro residues" evidence="1">
    <location>
        <begin position="42"/>
        <end position="53"/>
    </location>
</feature>
<name>I2FPB7_USTHO</name>
<accession>I2FPB7</accession>
<reference evidence="2 3" key="1">
    <citation type="journal article" date="2012" name="Plant Cell">
        <title>Genome comparison of barley and maize smut fungi reveals targeted loss of RNA silencing components and species-specific presence of transposable elements.</title>
        <authorList>
            <person name="Laurie J.D."/>
            <person name="Ali S."/>
            <person name="Linning R."/>
            <person name="Mannhaupt G."/>
            <person name="Wong P."/>
            <person name="Gueldener U."/>
            <person name="Muensterkoetter M."/>
            <person name="Moore R."/>
            <person name="Kahmann R."/>
            <person name="Bakkeren G."/>
            <person name="Schirawski J."/>
        </authorList>
    </citation>
    <scope>NUCLEOTIDE SEQUENCE [LARGE SCALE GENOMIC DNA]</scope>
    <source>
        <strain evidence="3">Uh4875-4</strain>
    </source>
</reference>
<evidence type="ECO:0000256" key="1">
    <source>
        <dbReference type="SAM" id="MobiDB-lite"/>
    </source>
</evidence>
<gene>
    <name evidence="2" type="ORF">UHOR_08775</name>
</gene>
<feature type="compositionally biased region" description="Basic residues" evidence="1">
    <location>
        <begin position="16"/>
        <end position="26"/>
    </location>
</feature>
<feature type="region of interest" description="Disordered" evidence="1">
    <location>
        <begin position="701"/>
        <end position="723"/>
    </location>
</feature>
<organism evidence="2 3">
    <name type="scientific">Ustilago hordei</name>
    <name type="common">Barley covered smut fungus</name>
    <dbReference type="NCBI Taxonomy" id="120017"/>
    <lineage>
        <taxon>Eukaryota</taxon>
        <taxon>Fungi</taxon>
        <taxon>Dikarya</taxon>
        <taxon>Basidiomycota</taxon>
        <taxon>Ustilaginomycotina</taxon>
        <taxon>Ustilaginomycetes</taxon>
        <taxon>Ustilaginales</taxon>
        <taxon>Ustilaginaceae</taxon>
        <taxon>Ustilago</taxon>
    </lineage>
</organism>
<feature type="region of interest" description="Disordered" evidence="1">
    <location>
        <begin position="196"/>
        <end position="216"/>
    </location>
</feature>
<dbReference type="STRING" id="1128400.I2FPB7"/>
<evidence type="ECO:0000313" key="2">
    <source>
        <dbReference type="EMBL" id="CCF48760.1"/>
    </source>
</evidence>
<feature type="region of interest" description="Disordered" evidence="1">
    <location>
        <begin position="809"/>
        <end position="835"/>
    </location>
</feature>
<evidence type="ECO:0000313" key="3">
    <source>
        <dbReference type="Proteomes" id="UP000006174"/>
    </source>
</evidence>
<dbReference type="eggNOG" id="ENOG502STTH">
    <property type="taxonomic scope" value="Eukaryota"/>
</dbReference>
<keyword evidence="3" id="KW-1185">Reference proteome</keyword>
<feature type="region of interest" description="Disordered" evidence="1">
    <location>
        <begin position="1"/>
        <end position="80"/>
    </location>
</feature>
<proteinExistence type="predicted"/>